<feature type="compositionally biased region" description="Low complexity" evidence="19">
    <location>
        <begin position="1"/>
        <end position="21"/>
    </location>
</feature>
<dbReference type="InterPro" id="IPR010303">
    <property type="entry name" value="RING_CBP-p300"/>
</dbReference>
<feature type="region of interest" description="Disordered" evidence="19">
    <location>
        <begin position="1252"/>
        <end position="1349"/>
    </location>
</feature>
<feature type="compositionally biased region" description="Polar residues" evidence="19">
    <location>
        <begin position="418"/>
        <end position="430"/>
    </location>
</feature>
<dbReference type="Pfam" id="PF08214">
    <property type="entry name" value="HAT_KAT11"/>
    <property type="match status" value="1"/>
</dbReference>
<name>A0A914PB91_9BILA</name>
<protein>
    <recommendedName>
        <fullName evidence="2">histone acetyltransferase</fullName>
        <ecNumber evidence="2">2.3.1.48</ecNumber>
    </recommendedName>
</protein>
<dbReference type="GO" id="GO:0140297">
    <property type="term" value="F:DNA-binding transcription factor binding"/>
    <property type="evidence" value="ECO:0007669"/>
    <property type="project" value="UniProtKB-ARBA"/>
</dbReference>
<feature type="region of interest" description="Disordered" evidence="19">
    <location>
        <begin position="377"/>
        <end position="399"/>
    </location>
</feature>
<dbReference type="Gene3D" id="1.20.1020.10">
    <property type="entry name" value="TAZ domain"/>
    <property type="match status" value="2"/>
</dbReference>
<evidence type="ECO:0000259" key="21">
    <source>
        <dbReference type="PROSITE" id="PS50134"/>
    </source>
</evidence>
<feature type="compositionally biased region" description="Polar residues" evidence="19">
    <location>
        <begin position="176"/>
        <end position="193"/>
    </location>
</feature>
<dbReference type="Gene3D" id="1.20.920.10">
    <property type="entry name" value="Bromodomain-like"/>
    <property type="match status" value="1"/>
</dbReference>
<evidence type="ECO:0000256" key="3">
    <source>
        <dbReference type="ARBA" id="ARBA00022481"/>
    </source>
</evidence>
<dbReference type="PROSITE" id="PS51727">
    <property type="entry name" value="CBP_P300_HAT"/>
    <property type="match status" value="1"/>
</dbReference>
<feature type="compositionally biased region" description="Low complexity" evidence="19">
    <location>
        <begin position="1254"/>
        <end position="1266"/>
    </location>
</feature>
<dbReference type="Pfam" id="PF02135">
    <property type="entry name" value="zf-TAZ"/>
    <property type="match status" value="2"/>
</dbReference>
<keyword evidence="7 18" id="KW-0863">Zinc-finger</keyword>
<feature type="zinc finger region" description="TAZ-type" evidence="18">
    <location>
        <begin position="1145"/>
        <end position="1226"/>
    </location>
</feature>
<dbReference type="InterPro" id="IPR013083">
    <property type="entry name" value="Znf_RING/FYVE/PHD"/>
</dbReference>
<dbReference type="GO" id="GO:0031490">
    <property type="term" value="F:chromatin DNA binding"/>
    <property type="evidence" value="ECO:0007669"/>
    <property type="project" value="TreeGrafter"/>
</dbReference>
<evidence type="ECO:0000256" key="6">
    <source>
        <dbReference type="ARBA" id="ARBA00022737"/>
    </source>
</evidence>
<feature type="domain" description="TAZ-type" evidence="21">
    <location>
        <begin position="80"/>
        <end position="168"/>
    </location>
</feature>
<evidence type="ECO:0000256" key="17">
    <source>
        <dbReference type="PROSITE-ProRule" id="PRU00035"/>
    </source>
</evidence>
<dbReference type="Pfam" id="PF00439">
    <property type="entry name" value="Bromodomain"/>
    <property type="match status" value="1"/>
</dbReference>
<comment type="catalytic activity">
    <reaction evidence="16">
        <text>L-lysyl-[protein] + acetyl-CoA = N(6)-acetyl-L-lysyl-[protein] + CoA + H(+)</text>
        <dbReference type="Rhea" id="RHEA:45948"/>
        <dbReference type="Rhea" id="RHEA-COMP:9752"/>
        <dbReference type="Rhea" id="RHEA-COMP:10731"/>
        <dbReference type="ChEBI" id="CHEBI:15378"/>
        <dbReference type="ChEBI" id="CHEBI:29969"/>
        <dbReference type="ChEBI" id="CHEBI:57287"/>
        <dbReference type="ChEBI" id="CHEBI:57288"/>
        <dbReference type="ChEBI" id="CHEBI:61930"/>
        <dbReference type="EC" id="2.3.1.48"/>
    </reaction>
</comment>
<feature type="domain" description="CBP/p300-type HAT" evidence="23">
    <location>
        <begin position="705"/>
        <end position="1089"/>
    </location>
</feature>
<feature type="compositionally biased region" description="Polar residues" evidence="19">
    <location>
        <begin position="1304"/>
        <end position="1320"/>
    </location>
</feature>
<feature type="compositionally biased region" description="Pro residues" evidence="19">
    <location>
        <begin position="42"/>
        <end position="53"/>
    </location>
</feature>
<dbReference type="InterPro" id="IPR043145">
    <property type="entry name" value="Znf_ZZ_sf"/>
</dbReference>
<evidence type="ECO:0000256" key="5">
    <source>
        <dbReference type="ARBA" id="ARBA00022723"/>
    </source>
</evidence>
<feature type="compositionally biased region" description="Polar residues" evidence="19">
    <location>
        <begin position="1278"/>
        <end position="1291"/>
    </location>
</feature>
<dbReference type="GO" id="GO:0003713">
    <property type="term" value="F:transcription coactivator activity"/>
    <property type="evidence" value="ECO:0007669"/>
    <property type="project" value="TreeGrafter"/>
</dbReference>
<evidence type="ECO:0000313" key="24">
    <source>
        <dbReference type="Proteomes" id="UP000887578"/>
    </source>
</evidence>
<evidence type="ECO:0000256" key="12">
    <source>
        <dbReference type="ARBA" id="ARBA00023159"/>
    </source>
</evidence>
<keyword evidence="5 18" id="KW-0479">Metal-binding</keyword>
<dbReference type="PANTHER" id="PTHR13808">
    <property type="entry name" value="CBP/P300-RELATED"/>
    <property type="match status" value="1"/>
</dbReference>
<dbReference type="PROSITE" id="PS50952">
    <property type="entry name" value="KIX"/>
    <property type="match status" value="1"/>
</dbReference>
<keyword evidence="10" id="KW-0805">Transcription regulation</keyword>
<dbReference type="InterPro" id="IPR031162">
    <property type="entry name" value="CBP_P300_HAT"/>
</dbReference>
<dbReference type="InterPro" id="IPR013178">
    <property type="entry name" value="Histone_AcTrfase_Rtt109/CBP"/>
</dbReference>
<dbReference type="InterPro" id="IPR056484">
    <property type="entry name" value="PHD_P300"/>
</dbReference>
<feature type="region of interest" description="Disordered" evidence="19">
    <location>
        <begin position="176"/>
        <end position="265"/>
    </location>
</feature>
<evidence type="ECO:0000259" key="20">
    <source>
        <dbReference type="PROSITE" id="PS50014"/>
    </source>
</evidence>
<dbReference type="GO" id="GO:0045944">
    <property type="term" value="P:positive regulation of transcription by RNA polymerase II"/>
    <property type="evidence" value="ECO:0007669"/>
    <property type="project" value="TreeGrafter"/>
</dbReference>
<dbReference type="InterPro" id="IPR000433">
    <property type="entry name" value="Znf_ZZ"/>
</dbReference>
<evidence type="ECO:0000256" key="10">
    <source>
        <dbReference type="ARBA" id="ARBA00023015"/>
    </source>
</evidence>
<evidence type="ECO:0000256" key="4">
    <source>
        <dbReference type="ARBA" id="ARBA00022679"/>
    </source>
</evidence>
<evidence type="ECO:0000256" key="14">
    <source>
        <dbReference type="ARBA" id="ARBA00023242"/>
    </source>
</evidence>
<evidence type="ECO:0000256" key="18">
    <source>
        <dbReference type="PROSITE-ProRule" id="PRU00203"/>
    </source>
</evidence>
<dbReference type="Pfam" id="PF02172">
    <property type="entry name" value="KIX"/>
    <property type="match status" value="1"/>
</dbReference>
<dbReference type="SUPFAM" id="SSF57850">
    <property type="entry name" value="RING/U-box"/>
    <property type="match status" value="1"/>
</dbReference>
<dbReference type="Pfam" id="PF00569">
    <property type="entry name" value="ZZ"/>
    <property type="match status" value="1"/>
</dbReference>
<dbReference type="SUPFAM" id="SSF47040">
    <property type="entry name" value="Kix domain of CBP (creb binding protein)"/>
    <property type="match status" value="1"/>
</dbReference>
<keyword evidence="8 18" id="KW-0862">Zinc</keyword>
<evidence type="ECO:0000256" key="16">
    <source>
        <dbReference type="ARBA" id="ARBA00048017"/>
    </source>
</evidence>
<dbReference type="Gene3D" id="3.30.60.90">
    <property type="match status" value="1"/>
</dbReference>
<feature type="compositionally biased region" description="Pro residues" evidence="19">
    <location>
        <begin position="200"/>
        <end position="212"/>
    </location>
</feature>
<feature type="zinc finger region" description="TAZ-type" evidence="18">
    <location>
        <begin position="80"/>
        <end position="168"/>
    </location>
</feature>
<organism evidence="24 25">
    <name type="scientific">Panagrolaimus davidi</name>
    <dbReference type="NCBI Taxonomy" id="227884"/>
    <lineage>
        <taxon>Eukaryota</taxon>
        <taxon>Metazoa</taxon>
        <taxon>Ecdysozoa</taxon>
        <taxon>Nematoda</taxon>
        <taxon>Chromadorea</taxon>
        <taxon>Rhabditida</taxon>
        <taxon>Tylenchina</taxon>
        <taxon>Panagrolaimomorpha</taxon>
        <taxon>Panagrolaimoidea</taxon>
        <taxon>Panagrolaimidae</taxon>
        <taxon>Panagrolaimus</taxon>
    </lineage>
</organism>
<dbReference type="SMART" id="SM00551">
    <property type="entry name" value="ZnF_TAZ"/>
    <property type="match status" value="2"/>
</dbReference>
<keyword evidence="9" id="KW-0156">Chromatin regulator</keyword>
<dbReference type="GO" id="GO:0008270">
    <property type="term" value="F:zinc ion binding"/>
    <property type="evidence" value="ECO:0007669"/>
    <property type="project" value="UniProtKB-KW"/>
</dbReference>
<dbReference type="PROSITE" id="PS50134">
    <property type="entry name" value="ZF_TAZ"/>
    <property type="match status" value="2"/>
</dbReference>
<evidence type="ECO:0000256" key="13">
    <source>
        <dbReference type="ARBA" id="ARBA00023163"/>
    </source>
</evidence>
<evidence type="ECO:0000256" key="11">
    <source>
        <dbReference type="ARBA" id="ARBA00023117"/>
    </source>
</evidence>
<dbReference type="SUPFAM" id="SSF47370">
    <property type="entry name" value="Bromodomain"/>
    <property type="match status" value="1"/>
</dbReference>
<feature type="domain" description="TAZ-type" evidence="21">
    <location>
        <begin position="1145"/>
        <end position="1226"/>
    </location>
</feature>
<dbReference type="Gene3D" id="2.10.110.40">
    <property type="match status" value="1"/>
</dbReference>
<keyword evidence="3" id="KW-0488">Methylation</keyword>
<dbReference type="InterPro" id="IPR038547">
    <property type="entry name" value="RING_CBP-p300_sf"/>
</dbReference>
<evidence type="ECO:0000256" key="15">
    <source>
        <dbReference type="ARBA" id="ARBA00023315"/>
    </source>
</evidence>
<dbReference type="PRINTS" id="PR00503">
    <property type="entry name" value="BROMODOMAIN"/>
</dbReference>
<dbReference type="GO" id="GO:0000123">
    <property type="term" value="C:histone acetyltransferase complex"/>
    <property type="evidence" value="ECO:0007669"/>
    <property type="project" value="TreeGrafter"/>
</dbReference>
<keyword evidence="12" id="KW-0010">Activator</keyword>
<dbReference type="Gene3D" id="3.30.40.10">
    <property type="entry name" value="Zinc/RING finger domain, C3HC4 (zinc finger)"/>
    <property type="match status" value="1"/>
</dbReference>
<dbReference type="GO" id="GO:0005667">
    <property type="term" value="C:transcription regulator complex"/>
    <property type="evidence" value="ECO:0007669"/>
    <property type="project" value="TreeGrafter"/>
</dbReference>
<feature type="compositionally biased region" description="Low complexity" evidence="19">
    <location>
        <begin position="29"/>
        <end position="41"/>
    </location>
</feature>
<dbReference type="InterPro" id="IPR035898">
    <property type="entry name" value="TAZ_dom_sf"/>
</dbReference>
<dbReference type="Pfam" id="PF23570">
    <property type="entry name" value="PHD_P300"/>
    <property type="match status" value="1"/>
</dbReference>
<feature type="region of interest" description="Disordered" evidence="19">
    <location>
        <begin position="971"/>
        <end position="1002"/>
    </location>
</feature>
<reference evidence="25" key="1">
    <citation type="submission" date="2022-11" db="UniProtKB">
        <authorList>
            <consortium name="WormBaseParasite"/>
        </authorList>
    </citation>
    <scope>IDENTIFICATION</scope>
</reference>
<feature type="compositionally biased region" description="Low complexity" evidence="19">
    <location>
        <begin position="1321"/>
        <end position="1338"/>
    </location>
</feature>
<keyword evidence="24" id="KW-1185">Reference proteome</keyword>
<comment type="subcellular location">
    <subcellularLocation>
        <location evidence="1">Nucleus</location>
    </subcellularLocation>
</comment>
<evidence type="ECO:0000256" key="8">
    <source>
        <dbReference type="ARBA" id="ARBA00022833"/>
    </source>
</evidence>
<dbReference type="GO" id="GO:0004402">
    <property type="term" value="F:histone acetyltransferase activity"/>
    <property type="evidence" value="ECO:0007669"/>
    <property type="project" value="InterPro"/>
</dbReference>
<dbReference type="InterPro" id="IPR036529">
    <property type="entry name" value="KIX_dom_sf"/>
</dbReference>
<feature type="region of interest" description="Disordered" evidence="19">
    <location>
        <begin position="411"/>
        <end position="432"/>
    </location>
</feature>
<dbReference type="SMART" id="SM01250">
    <property type="entry name" value="KAT11"/>
    <property type="match status" value="1"/>
</dbReference>
<feature type="compositionally biased region" description="Polar residues" evidence="19">
    <location>
        <begin position="239"/>
        <end position="250"/>
    </location>
</feature>
<evidence type="ECO:0000256" key="1">
    <source>
        <dbReference type="ARBA" id="ARBA00004123"/>
    </source>
</evidence>
<feature type="domain" description="Bromo" evidence="20">
    <location>
        <begin position="475"/>
        <end position="547"/>
    </location>
</feature>
<proteinExistence type="predicted"/>
<evidence type="ECO:0000256" key="7">
    <source>
        <dbReference type="ARBA" id="ARBA00022771"/>
    </source>
</evidence>
<dbReference type="GO" id="GO:0005634">
    <property type="term" value="C:nucleus"/>
    <property type="evidence" value="ECO:0007669"/>
    <property type="project" value="UniProtKB-SubCell"/>
</dbReference>
<dbReference type="Pfam" id="PF06001">
    <property type="entry name" value="RING_CBP-p300"/>
    <property type="match status" value="1"/>
</dbReference>
<evidence type="ECO:0000256" key="9">
    <source>
        <dbReference type="ARBA" id="ARBA00022853"/>
    </source>
</evidence>
<dbReference type="CDD" id="cd15557">
    <property type="entry name" value="PHD_CBP_p300"/>
    <property type="match status" value="1"/>
</dbReference>
<keyword evidence="11 17" id="KW-0103">Bromodomain</keyword>
<accession>A0A914PB91</accession>
<feature type="region of interest" description="Disordered" evidence="19">
    <location>
        <begin position="1"/>
        <end position="79"/>
    </location>
</feature>
<dbReference type="WBParaSite" id="PDA_v2.g12573.t1">
    <property type="protein sequence ID" value="PDA_v2.g12573.t1"/>
    <property type="gene ID" value="PDA_v2.g12573"/>
</dbReference>
<evidence type="ECO:0000256" key="2">
    <source>
        <dbReference type="ARBA" id="ARBA00013184"/>
    </source>
</evidence>
<dbReference type="InterPro" id="IPR001487">
    <property type="entry name" value="Bromodomain"/>
</dbReference>
<keyword evidence="13" id="KW-0804">Transcription</keyword>
<keyword evidence="14" id="KW-0539">Nucleus</keyword>
<sequence length="1372" mass="155473">MQRMPPQNIQQPPPQSQQQQPPLQPPSQQPHSIPNQNIPSQSQPPIPSVPPPDQTGTTPLSGTGAMPPPSSGTPNYHTQDPEKRRLIQQQLVLLLHAHKCQQRERGDAASKQNVCTLPHCSTMKNVLDHMTSCQNGRACNYPHCASSRQIIAHWKNCVKDDCPVCKPLKCFNKGTNNNASFGSPQSNTSTPSFLNEAEPFPDPFRSPNPPNRPATGGIMPSSQLSNSQQPRNPAITATLGLNSNMTSESIGSLPPPDPPAQSKPWHQSINKDLRNHLVGKLVKAIFPSPDPAAMQDQRIKDLISYARKVEKEMFEIASDREEYYHLLAEKIYKIQKELQEKKNRRLEQSQRADGLPPQQIPSAASIKADIQQDVSRNIPDASLPNSIPDMNSEMEVDQEPKDIKPKIEPMEEVEEQAPPSTASEVPSTSADVKDVKDIKDIKPIKKEPEEVSKETITFDVEELRKMLIPVWKAVDSAEEAGPFRLPVDAELLQIPDYYDVIKNPMDLLTIRKRLDSNHYTTPKEFNADMWQMFDNAWLYNRKNSKVYKLCTKLSEIFVENMNPVMENLGFCCSNRFNFTPLAIICFGQSGCIIARDQTYYLYEASSSKYGVNVSERYIYCQKCFDALPACGLNLNEAQNEPPSFAPKDKFAQMKNDNIDTEPFETCKLCNRDWHRICANYYKKVFPEFICDTCRKAKGLPKPENKYTAKRLPHCKLSKHIETRVNNYINKKVGSKEKDKYEVVIRVLCSTEKEEEVKPLMKAKYSPQGFPEKFPYRTKAVFAFEVVDGVEICFFGLHVQEYGSECKAPNARRVYIAYLDSVHFFQPRELRTDVYHEILLAYLDYVKKLGYTMAHIWACPPSEGDDYIFHCHPPEQKIPKPKRLQDWYKKMLDKGVSENTVLEYKDIHKQAKDDGLSSPSDLPYFEGDFWPNIIEDCIRDIEKEEADRKREEDIADDEDDIFTLDDAKAKKPVFGASKPNKKSKSLKKAPSKTKKGKGSGSGNEVTDKLYTVLEKHKEVFFTIRLVSTQTELSNSTKPISDPDPLMPSDLMDGRDLFLSKAREEHWEFSSLRRARYSTLCFCHALHTQESKDMNYTCNSCQSTANWHCPNCDDFDLCNKCHTNNTHEHKLEKINTLIEVDKSADSTNSRNESIQRCIQSLVHACQCRDANCRRVTCHKMKKVVQHTKLCKKRQHTNCPVCKQLIALCCYHAKHCSQTNCAVPFCSNIRLKLQEQKRLQNRRADMLMRRRMEMLNSGSSSGPTQSHSSQPPPAPAPSKPQVNGSESPNTNPRNPSTGKKPGSSPSYNSTVPQMQQPSVQNAYNQNSQQISATTTTSNNATKADESTAATTKLHEYKSTTTTTNAWTTATVYSST</sequence>
<dbReference type="PROSITE" id="PS50014">
    <property type="entry name" value="BROMODOMAIN_2"/>
    <property type="match status" value="1"/>
</dbReference>
<dbReference type="Proteomes" id="UP000887578">
    <property type="component" value="Unplaced"/>
</dbReference>
<dbReference type="Gene3D" id="1.10.246.20">
    <property type="entry name" value="Coactivator CBP, KIX domain"/>
    <property type="match status" value="1"/>
</dbReference>
<dbReference type="InterPro" id="IPR003101">
    <property type="entry name" value="KIX_dom"/>
</dbReference>
<keyword evidence="6" id="KW-0677">Repeat</keyword>
<keyword evidence="4" id="KW-0808">Transferase</keyword>
<dbReference type="InterPro" id="IPR000197">
    <property type="entry name" value="Znf_TAZ"/>
</dbReference>
<feature type="compositionally biased region" description="Polar residues" evidence="19">
    <location>
        <begin position="220"/>
        <end position="231"/>
    </location>
</feature>
<feature type="domain" description="KIX" evidence="22">
    <location>
        <begin position="260"/>
        <end position="339"/>
    </location>
</feature>
<dbReference type="InterPro" id="IPR018359">
    <property type="entry name" value="Bromodomain_CS"/>
</dbReference>
<dbReference type="EC" id="2.3.1.48" evidence="2"/>
<dbReference type="PANTHER" id="PTHR13808:SF1">
    <property type="entry name" value="HISTONE ACETYLTRANSFERASE"/>
    <property type="match status" value="1"/>
</dbReference>
<feature type="compositionally biased region" description="Basic residues" evidence="19">
    <location>
        <begin position="978"/>
        <end position="996"/>
    </location>
</feature>
<keyword evidence="15" id="KW-0012">Acyltransferase</keyword>
<evidence type="ECO:0000313" key="25">
    <source>
        <dbReference type="WBParaSite" id="PDA_v2.g12573.t1"/>
    </source>
</evidence>
<evidence type="ECO:0000259" key="22">
    <source>
        <dbReference type="PROSITE" id="PS50952"/>
    </source>
</evidence>
<evidence type="ECO:0000256" key="19">
    <source>
        <dbReference type="SAM" id="MobiDB-lite"/>
    </source>
</evidence>
<dbReference type="SUPFAM" id="SSF57933">
    <property type="entry name" value="TAZ domain"/>
    <property type="match status" value="2"/>
</dbReference>
<feature type="compositionally biased region" description="Low complexity" evidence="19">
    <location>
        <begin position="1292"/>
        <end position="1303"/>
    </location>
</feature>
<evidence type="ECO:0000259" key="23">
    <source>
        <dbReference type="PROSITE" id="PS51727"/>
    </source>
</evidence>
<dbReference type="PROSITE" id="PS00633">
    <property type="entry name" value="BROMODOMAIN_1"/>
    <property type="match status" value="1"/>
</dbReference>
<dbReference type="InterPro" id="IPR036427">
    <property type="entry name" value="Bromodomain-like_sf"/>
</dbReference>
<dbReference type="SMART" id="SM00297">
    <property type="entry name" value="BROMO"/>
    <property type="match status" value="1"/>
</dbReference>